<feature type="domain" description="F-box" evidence="2">
    <location>
        <begin position="25"/>
        <end position="73"/>
    </location>
</feature>
<feature type="region of interest" description="Disordered" evidence="1">
    <location>
        <begin position="282"/>
        <end position="304"/>
    </location>
</feature>
<proteinExistence type="predicted"/>
<name>A0A835FRC0_9POAL</name>
<evidence type="ECO:0000313" key="3">
    <source>
        <dbReference type="EMBL" id="KAF8775021.1"/>
    </source>
</evidence>
<dbReference type="AlphaFoldDB" id="A0A835FRC0"/>
<dbReference type="PANTHER" id="PTHR38926">
    <property type="entry name" value="F-BOX DOMAIN CONTAINING PROTEIN, EXPRESSED"/>
    <property type="match status" value="1"/>
</dbReference>
<protein>
    <recommendedName>
        <fullName evidence="2">F-box domain-containing protein</fullName>
    </recommendedName>
</protein>
<organism evidence="3 4">
    <name type="scientific">Digitaria exilis</name>
    <dbReference type="NCBI Taxonomy" id="1010633"/>
    <lineage>
        <taxon>Eukaryota</taxon>
        <taxon>Viridiplantae</taxon>
        <taxon>Streptophyta</taxon>
        <taxon>Embryophyta</taxon>
        <taxon>Tracheophyta</taxon>
        <taxon>Spermatophyta</taxon>
        <taxon>Magnoliopsida</taxon>
        <taxon>Liliopsida</taxon>
        <taxon>Poales</taxon>
        <taxon>Poaceae</taxon>
        <taxon>PACMAD clade</taxon>
        <taxon>Panicoideae</taxon>
        <taxon>Panicodae</taxon>
        <taxon>Paniceae</taxon>
        <taxon>Anthephorinae</taxon>
        <taxon>Digitaria</taxon>
    </lineage>
</organism>
<dbReference type="Gene3D" id="3.80.10.10">
    <property type="entry name" value="Ribonuclease Inhibitor"/>
    <property type="match status" value="1"/>
</dbReference>
<feature type="region of interest" description="Disordered" evidence="1">
    <location>
        <begin position="1"/>
        <end position="24"/>
    </location>
</feature>
<gene>
    <name evidence="3" type="ORF">HU200_005070</name>
</gene>
<dbReference type="InterPro" id="IPR001810">
    <property type="entry name" value="F-box_dom"/>
</dbReference>
<dbReference type="SUPFAM" id="SSF81383">
    <property type="entry name" value="F-box domain"/>
    <property type="match status" value="1"/>
</dbReference>
<dbReference type="EMBL" id="JACEFO010000338">
    <property type="protein sequence ID" value="KAF8775021.1"/>
    <property type="molecule type" value="Genomic_DNA"/>
</dbReference>
<evidence type="ECO:0000256" key="1">
    <source>
        <dbReference type="SAM" id="MobiDB-lite"/>
    </source>
</evidence>
<dbReference type="PROSITE" id="PS50181">
    <property type="entry name" value="FBOX"/>
    <property type="match status" value="1"/>
</dbReference>
<evidence type="ECO:0000259" key="2">
    <source>
        <dbReference type="PROSITE" id="PS50181"/>
    </source>
</evidence>
<dbReference type="SUPFAM" id="SSF52047">
    <property type="entry name" value="RNI-like"/>
    <property type="match status" value="1"/>
</dbReference>
<dbReference type="PANTHER" id="PTHR38926:SF28">
    <property type="entry name" value="F-BOX PROTEIN SKIP19"/>
    <property type="match status" value="1"/>
</dbReference>
<keyword evidence="4" id="KW-1185">Reference proteome</keyword>
<dbReference type="Gene3D" id="1.20.1280.50">
    <property type="match status" value="1"/>
</dbReference>
<dbReference type="Proteomes" id="UP000636709">
    <property type="component" value="Unassembled WGS sequence"/>
</dbReference>
<reference evidence="3" key="1">
    <citation type="submission" date="2020-07" db="EMBL/GenBank/DDBJ databases">
        <title>Genome sequence and genetic diversity analysis of an under-domesticated orphan crop, white fonio (Digitaria exilis).</title>
        <authorList>
            <person name="Bennetzen J.L."/>
            <person name="Chen S."/>
            <person name="Ma X."/>
            <person name="Wang X."/>
            <person name="Yssel A.E.J."/>
            <person name="Chaluvadi S.R."/>
            <person name="Johnson M."/>
            <person name="Gangashetty P."/>
            <person name="Hamidou F."/>
            <person name="Sanogo M.D."/>
            <person name="Zwaenepoel A."/>
            <person name="Wallace J."/>
            <person name="Van De Peer Y."/>
            <person name="Van Deynze A."/>
        </authorList>
    </citation>
    <scope>NUCLEOTIDE SEQUENCE</scope>
    <source>
        <tissue evidence="3">Leaves</tissue>
    </source>
</reference>
<evidence type="ECO:0000313" key="4">
    <source>
        <dbReference type="Proteomes" id="UP000636709"/>
    </source>
</evidence>
<sequence length="304" mass="34094">MASSPIHQVEQGVTKDDDGEEEQQTRDWAGLPLDTLLAVLGRLDLADVVLGAGHVCRPWRRAAREEPALWRRIHIGRSSKLGTYYRFEPGARLAVRRCLRWCEAFSADDTVFLPDAAPQLKSLRLTLTPLNVICKQDLNDAIRKFTMLEELELSLASDDTALYSSGSLAKTCAVVALSCPLLKCFRLNKYRFHWQSQFGDDEAMEIARMPGLRSLQLFGNSLCNASLAAILDGCVSLESLDIRHCFNVEMNEEMRAKCARLQTLRLPEDSMDDYELSFGCPKMEPDSPGTPGDPDNIGSSWYFR</sequence>
<dbReference type="FunFam" id="1.20.1280.50:FF:000037">
    <property type="entry name" value="F-box protein SKIP19"/>
    <property type="match status" value="1"/>
</dbReference>
<dbReference type="OrthoDB" id="2095648at2759"/>
<comment type="caution">
    <text evidence="3">The sequence shown here is derived from an EMBL/GenBank/DDBJ whole genome shotgun (WGS) entry which is preliminary data.</text>
</comment>
<dbReference type="InterPro" id="IPR032675">
    <property type="entry name" value="LRR_dom_sf"/>
</dbReference>
<dbReference type="Pfam" id="PF12937">
    <property type="entry name" value="F-box-like"/>
    <property type="match status" value="1"/>
</dbReference>
<dbReference type="InterPro" id="IPR036047">
    <property type="entry name" value="F-box-like_dom_sf"/>
</dbReference>
<dbReference type="Gramene" id="DexiUA01G0007140.1">
    <property type="protein sequence ID" value="DexiUA01G0007140.1:cds"/>
    <property type="gene ID" value="DexiUA01G0007140"/>
</dbReference>
<accession>A0A835FRC0</accession>